<dbReference type="Pfam" id="PF00072">
    <property type="entry name" value="Response_reg"/>
    <property type="match status" value="1"/>
</dbReference>
<organism evidence="8 9">
    <name type="scientific">Sphingobium indicum</name>
    <dbReference type="NCBI Taxonomy" id="332055"/>
    <lineage>
        <taxon>Bacteria</taxon>
        <taxon>Pseudomonadati</taxon>
        <taxon>Pseudomonadota</taxon>
        <taxon>Alphaproteobacteria</taxon>
        <taxon>Sphingomonadales</taxon>
        <taxon>Sphingomonadaceae</taxon>
        <taxon>Sphingobium</taxon>
    </lineage>
</organism>
<dbReference type="GO" id="GO:0000976">
    <property type="term" value="F:transcription cis-regulatory region binding"/>
    <property type="evidence" value="ECO:0007669"/>
    <property type="project" value="TreeGrafter"/>
</dbReference>
<evidence type="ECO:0000256" key="1">
    <source>
        <dbReference type="ARBA" id="ARBA00022553"/>
    </source>
</evidence>
<dbReference type="PANTHER" id="PTHR48111">
    <property type="entry name" value="REGULATOR OF RPOS"/>
    <property type="match status" value="1"/>
</dbReference>
<accession>A0A4V1WAW3</accession>
<dbReference type="GO" id="GO:0005829">
    <property type="term" value="C:cytosol"/>
    <property type="evidence" value="ECO:0007669"/>
    <property type="project" value="TreeGrafter"/>
</dbReference>
<dbReference type="PROSITE" id="PS50110">
    <property type="entry name" value="RESPONSE_REGULATORY"/>
    <property type="match status" value="1"/>
</dbReference>
<dbReference type="InterPro" id="IPR011006">
    <property type="entry name" value="CheY-like_superfamily"/>
</dbReference>
<evidence type="ECO:0000259" key="7">
    <source>
        <dbReference type="PROSITE" id="PS50110"/>
    </source>
</evidence>
<keyword evidence="5" id="KW-0804">Transcription</keyword>
<comment type="caution">
    <text evidence="8">The sequence shown here is derived from an EMBL/GenBank/DDBJ whole genome shotgun (WGS) entry which is preliminary data.</text>
</comment>
<dbReference type="GO" id="GO:0032993">
    <property type="term" value="C:protein-DNA complex"/>
    <property type="evidence" value="ECO:0007669"/>
    <property type="project" value="TreeGrafter"/>
</dbReference>
<feature type="domain" description="Response regulatory" evidence="7">
    <location>
        <begin position="38"/>
        <end position="154"/>
    </location>
</feature>
<dbReference type="SMART" id="SM00448">
    <property type="entry name" value="REC"/>
    <property type="match status" value="1"/>
</dbReference>
<dbReference type="InterPro" id="IPR001789">
    <property type="entry name" value="Sig_transdc_resp-reg_receiver"/>
</dbReference>
<dbReference type="PANTHER" id="PTHR48111:SF1">
    <property type="entry name" value="TWO-COMPONENT RESPONSE REGULATOR ORR33"/>
    <property type="match status" value="1"/>
</dbReference>
<protein>
    <submittedName>
        <fullName evidence="8">Response regulator</fullName>
    </submittedName>
</protein>
<keyword evidence="3" id="KW-0805">Transcription regulation</keyword>
<dbReference type="SUPFAM" id="SSF52172">
    <property type="entry name" value="CheY-like"/>
    <property type="match status" value="1"/>
</dbReference>
<evidence type="ECO:0000256" key="6">
    <source>
        <dbReference type="PROSITE-ProRule" id="PRU00169"/>
    </source>
</evidence>
<dbReference type="GO" id="GO:0000156">
    <property type="term" value="F:phosphorelay response regulator activity"/>
    <property type="evidence" value="ECO:0007669"/>
    <property type="project" value="TreeGrafter"/>
</dbReference>
<gene>
    <name evidence="8" type="ORF">EWH08_00570</name>
</gene>
<keyword evidence="2" id="KW-0902">Two-component regulatory system</keyword>
<name>A0A4V1WAW3_9SPHN</name>
<dbReference type="Gene3D" id="3.40.50.2300">
    <property type="match status" value="1"/>
</dbReference>
<reference evidence="8 9" key="1">
    <citation type="submission" date="2019-02" db="EMBL/GenBank/DDBJ databases">
        <authorList>
            <person name="Feng G."/>
        </authorList>
    </citation>
    <scope>NUCLEOTIDE SEQUENCE [LARGE SCALE GENOMIC DNA]</scope>
    <source>
        <strain evidence="8 9">DSM 26779</strain>
    </source>
</reference>
<evidence type="ECO:0000256" key="3">
    <source>
        <dbReference type="ARBA" id="ARBA00023015"/>
    </source>
</evidence>
<keyword evidence="4" id="KW-0238">DNA-binding</keyword>
<feature type="modified residue" description="4-aspartylphosphate" evidence="6">
    <location>
        <position position="87"/>
    </location>
</feature>
<dbReference type="GO" id="GO:0006355">
    <property type="term" value="P:regulation of DNA-templated transcription"/>
    <property type="evidence" value="ECO:0007669"/>
    <property type="project" value="TreeGrafter"/>
</dbReference>
<dbReference type="AlphaFoldDB" id="A0A4V1WAW3"/>
<proteinExistence type="predicted"/>
<sequence>MLRACNRWDAMQFWKRESISRPQRAQAQANGRAPRRLRLLLVDEDATSRAVVARRLSHLGYDVALAEHGFSALNMLVTRPVDIILIDMGLTLLPALTTMRKIRAAGLADNACFVMIGGRNDRVSAVEALDAGADDHVVKPFDFDLLDARLRHLCARAEQVGALARHNAELDARIARRALELGETRDALAEMQADRARLVSSIQALHDEIARLNAARN</sequence>
<evidence type="ECO:0000256" key="5">
    <source>
        <dbReference type="ARBA" id="ARBA00023163"/>
    </source>
</evidence>
<evidence type="ECO:0000313" key="9">
    <source>
        <dbReference type="Proteomes" id="UP000292734"/>
    </source>
</evidence>
<keyword evidence="1 6" id="KW-0597">Phosphoprotein</keyword>
<dbReference type="Proteomes" id="UP000292734">
    <property type="component" value="Unassembled WGS sequence"/>
</dbReference>
<evidence type="ECO:0000256" key="2">
    <source>
        <dbReference type="ARBA" id="ARBA00023012"/>
    </source>
</evidence>
<dbReference type="InterPro" id="IPR039420">
    <property type="entry name" value="WalR-like"/>
</dbReference>
<evidence type="ECO:0000313" key="8">
    <source>
        <dbReference type="EMBL" id="RYM04467.1"/>
    </source>
</evidence>
<dbReference type="EMBL" id="SEOM01000001">
    <property type="protein sequence ID" value="RYM04467.1"/>
    <property type="molecule type" value="Genomic_DNA"/>
</dbReference>
<evidence type="ECO:0000256" key="4">
    <source>
        <dbReference type="ARBA" id="ARBA00023125"/>
    </source>
</evidence>